<sequence>MTLSEFTPIADLLAAMAVILTVAFLAYEIRASRKQAELSNWRELLQTLVDFKSSTNDLVFADLVERGHQDYAALTPAERRAFGLHLEQGVHIYGNFLKHNNDLPKKLVGLDDACANMFHDLLTTPGGAQWWAETRSAGRFMPATYAVIDEILRKGRRPTAPPLPG</sequence>
<dbReference type="OrthoDB" id="7859807at2"/>
<dbReference type="EMBL" id="FXZK01000001">
    <property type="protein sequence ID" value="SMY06607.1"/>
    <property type="molecule type" value="Genomic_DNA"/>
</dbReference>
<evidence type="ECO:0000313" key="3">
    <source>
        <dbReference type="Proteomes" id="UP000201613"/>
    </source>
</evidence>
<accession>A0A238LA63</accession>
<keyword evidence="1" id="KW-0812">Transmembrane</keyword>
<dbReference type="RefSeq" id="WP_133064971.1">
    <property type="nucleotide sequence ID" value="NZ_FXZK01000001.1"/>
</dbReference>
<organism evidence="2 3">
    <name type="scientific">Flavimaricola marinus</name>
    <dbReference type="NCBI Taxonomy" id="1819565"/>
    <lineage>
        <taxon>Bacteria</taxon>
        <taxon>Pseudomonadati</taxon>
        <taxon>Pseudomonadota</taxon>
        <taxon>Alphaproteobacteria</taxon>
        <taxon>Rhodobacterales</taxon>
        <taxon>Paracoccaceae</taxon>
        <taxon>Flavimaricola</taxon>
    </lineage>
</organism>
<dbReference type="Proteomes" id="UP000201613">
    <property type="component" value="Unassembled WGS sequence"/>
</dbReference>
<keyword evidence="1" id="KW-1133">Transmembrane helix</keyword>
<evidence type="ECO:0000313" key="2">
    <source>
        <dbReference type="EMBL" id="SMY06607.1"/>
    </source>
</evidence>
<proteinExistence type="predicted"/>
<keyword evidence="3" id="KW-1185">Reference proteome</keyword>
<evidence type="ECO:0000256" key="1">
    <source>
        <dbReference type="SAM" id="Phobius"/>
    </source>
</evidence>
<evidence type="ECO:0008006" key="4">
    <source>
        <dbReference type="Google" id="ProtNLM"/>
    </source>
</evidence>
<dbReference type="AlphaFoldDB" id="A0A238LA63"/>
<feature type="transmembrane region" description="Helical" evidence="1">
    <location>
        <begin position="6"/>
        <end position="27"/>
    </location>
</feature>
<reference evidence="2 3" key="1">
    <citation type="submission" date="2017-05" db="EMBL/GenBank/DDBJ databases">
        <authorList>
            <person name="Song R."/>
            <person name="Chenine A.L."/>
            <person name="Ruprecht R.M."/>
        </authorList>
    </citation>
    <scope>NUCLEOTIDE SEQUENCE [LARGE SCALE GENOMIC DNA]</scope>
    <source>
        <strain evidence="2 3">CECT 8899</strain>
    </source>
</reference>
<keyword evidence="1" id="KW-0472">Membrane</keyword>
<name>A0A238LA63_9RHOB</name>
<gene>
    <name evidence="2" type="ORF">LOM8899_00734</name>
</gene>
<protein>
    <recommendedName>
        <fullName evidence="4">DUF4760 domain-containing protein</fullName>
    </recommendedName>
</protein>